<dbReference type="EMBL" id="CACTIH010000163">
    <property type="protein sequence ID" value="CAA2955793.1"/>
    <property type="molecule type" value="Genomic_DNA"/>
</dbReference>
<reference evidence="2 3" key="1">
    <citation type="submission" date="2019-12" db="EMBL/GenBank/DDBJ databases">
        <authorList>
            <person name="Alioto T."/>
            <person name="Alioto T."/>
            <person name="Gomez Garrido J."/>
        </authorList>
    </citation>
    <scope>NUCLEOTIDE SEQUENCE [LARGE SCALE GENOMIC DNA]</scope>
</reference>
<evidence type="ECO:0000256" key="1">
    <source>
        <dbReference type="SAM" id="MobiDB-lite"/>
    </source>
</evidence>
<name>A0A8S0PTY7_OLEEU</name>
<evidence type="ECO:0000313" key="2">
    <source>
        <dbReference type="EMBL" id="CAA2955793.1"/>
    </source>
</evidence>
<accession>A0A8S0PTY7</accession>
<feature type="region of interest" description="Disordered" evidence="1">
    <location>
        <begin position="1"/>
        <end position="51"/>
    </location>
</feature>
<organism evidence="2 3">
    <name type="scientific">Olea europaea subsp. europaea</name>
    <dbReference type="NCBI Taxonomy" id="158383"/>
    <lineage>
        <taxon>Eukaryota</taxon>
        <taxon>Viridiplantae</taxon>
        <taxon>Streptophyta</taxon>
        <taxon>Embryophyta</taxon>
        <taxon>Tracheophyta</taxon>
        <taxon>Spermatophyta</taxon>
        <taxon>Magnoliopsida</taxon>
        <taxon>eudicotyledons</taxon>
        <taxon>Gunneridae</taxon>
        <taxon>Pentapetalae</taxon>
        <taxon>asterids</taxon>
        <taxon>lamiids</taxon>
        <taxon>Lamiales</taxon>
        <taxon>Oleaceae</taxon>
        <taxon>Oleeae</taxon>
        <taxon>Olea</taxon>
    </lineage>
</organism>
<dbReference type="AlphaFoldDB" id="A0A8S0PTY7"/>
<comment type="caution">
    <text evidence="2">The sequence shown here is derived from an EMBL/GenBank/DDBJ whole genome shotgun (WGS) entry which is preliminary data.</text>
</comment>
<sequence length="147" mass="16143">MENTFGSHSVVTHQDPHQGGSPARADPSTGVHRCQGSHGFSEEDPDEAAERNLNHVPGVVIPVAAMMCGDWMHVILEEELMRLECPTLPSSSRASSLGAPTLGQPDVKCILKEAWTEEFKRRFARTEELAMNKCGCGRLGFMQLQLK</sequence>
<feature type="compositionally biased region" description="Polar residues" evidence="1">
    <location>
        <begin position="1"/>
        <end position="12"/>
    </location>
</feature>
<protein>
    <submittedName>
        <fullName evidence="2">Uncharacterized protein</fullName>
    </submittedName>
</protein>
<dbReference type="Gramene" id="OE9A063963T1">
    <property type="protein sequence ID" value="OE9A063963C1"/>
    <property type="gene ID" value="OE9A063963"/>
</dbReference>
<proteinExistence type="predicted"/>
<evidence type="ECO:0000313" key="3">
    <source>
        <dbReference type="Proteomes" id="UP000594638"/>
    </source>
</evidence>
<dbReference type="Proteomes" id="UP000594638">
    <property type="component" value="Unassembled WGS sequence"/>
</dbReference>
<keyword evidence="3" id="KW-1185">Reference proteome</keyword>
<gene>
    <name evidence="2" type="ORF">OLEA9_A063963</name>
</gene>